<feature type="transmembrane region" description="Helical" evidence="1">
    <location>
        <begin position="173"/>
        <end position="196"/>
    </location>
</feature>
<name>A0ABM9UQL9_SARVE</name>
<keyword evidence="3" id="KW-1185">Reference proteome</keyword>
<comment type="caution">
    <text evidence="2">The sequence shown here is derived from an EMBL/GenBank/DDBJ whole genome shotgun (WGS) entry which is preliminary data.</text>
</comment>
<keyword evidence="1" id="KW-1133">Transmembrane helix</keyword>
<dbReference type="Pfam" id="PF09991">
    <property type="entry name" value="DUF2232"/>
    <property type="match status" value="1"/>
</dbReference>
<keyword evidence="1" id="KW-0472">Membrane</keyword>
<dbReference type="EMBL" id="CYZR01000004">
    <property type="protein sequence ID" value="CUN94028.1"/>
    <property type="molecule type" value="Genomic_DNA"/>
</dbReference>
<feature type="transmembrane region" description="Helical" evidence="1">
    <location>
        <begin position="106"/>
        <end position="126"/>
    </location>
</feature>
<accession>A0ABM9UQL9</accession>
<dbReference type="RefSeq" id="WP_055259127.1">
    <property type="nucleotide sequence ID" value="NZ_CABIXL010000004.1"/>
</dbReference>
<protein>
    <submittedName>
        <fullName evidence="2">Predicted membrane protein</fullName>
    </submittedName>
</protein>
<feature type="transmembrane region" description="Helical" evidence="1">
    <location>
        <begin position="15"/>
        <end position="42"/>
    </location>
</feature>
<evidence type="ECO:0000313" key="3">
    <source>
        <dbReference type="Proteomes" id="UP000095488"/>
    </source>
</evidence>
<keyword evidence="1" id="KW-0812">Transmembrane</keyword>
<feature type="transmembrane region" description="Helical" evidence="1">
    <location>
        <begin position="248"/>
        <end position="272"/>
    </location>
</feature>
<sequence length="333" mass="37437">MENKSQSRWLVEANFMAAITFVLMMLTTTTMLDVIGAFIVPIPMTILYLRHGKKAAWLCAIASGILSALFCDPLWIVKSIILYGAMGIALGYCIKKGQSVAKTIGVLAIINGIGNIMNYILIFTVFSDISFTQYLQQIVNVFHQSADMASSMAGNSASMQQVVELYKSVDINYLLMILPIIFIVSIIISAFLNFIIARWILRKLGFKVKSLPAFSRWYLDSKISIVLIILFLLSYIMKVNNIAYSNSFFVTMLCLLIVVFMIQSLSIVAYFLKNKLKLSNPIIIFIEFIIIMSPLSLYFVALGIADLIMDIRDVDPNSLKNIIKGNIKNKFKH</sequence>
<evidence type="ECO:0000256" key="1">
    <source>
        <dbReference type="SAM" id="Phobius"/>
    </source>
</evidence>
<organism evidence="2 3">
    <name type="scientific">Sarcina ventriculi</name>
    <name type="common">Clostridium ventriculi</name>
    <dbReference type="NCBI Taxonomy" id="1267"/>
    <lineage>
        <taxon>Bacteria</taxon>
        <taxon>Bacillati</taxon>
        <taxon>Bacillota</taxon>
        <taxon>Clostridia</taxon>
        <taxon>Eubacteriales</taxon>
        <taxon>Clostridiaceae</taxon>
        <taxon>Sarcina</taxon>
    </lineage>
</organism>
<proteinExistence type="predicted"/>
<dbReference type="PANTHER" id="PTHR41324:SF1">
    <property type="entry name" value="DUF2232 DOMAIN-CONTAINING PROTEIN"/>
    <property type="match status" value="1"/>
</dbReference>
<dbReference type="PANTHER" id="PTHR41324">
    <property type="entry name" value="MEMBRANE PROTEIN-RELATED"/>
    <property type="match status" value="1"/>
</dbReference>
<feature type="transmembrane region" description="Helical" evidence="1">
    <location>
        <begin position="284"/>
        <end position="309"/>
    </location>
</feature>
<evidence type="ECO:0000313" key="2">
    <source>
        <dbReference type="EMBL" id="CUN94028.1"/>
    </source>
</evidence>
<dbReference type="Proteomes" id="UP000095488">
    <property type="component" value="Unassembled WGS sequence"/>
</dbReference>
<feature type="transmembrane region" description="Helical" evidence="1">
    <location>
        <begin position="54"/>
        <end position="70"/>
    </location>
</feature>
<dbReference type="InterPro" id="IPR018710">
    <property type="entry name" value="DUF2232"/>
</dbReference>
<gene>
    <name evidence="2" type="ORF">ERS852473_01498</name>
</gene>
<reference evidence="2 3" key="1">
    <citation type="submission" date="2015-09" db="EMBL/GenBank/DDBJ databases">
        <authorList>
            <consortium name="Pathogen Informatics"/>
        </authorList>
    </citation>
    <scope>NUCLEOTIDE SEQUENCE [LARGE SCALE GENOMIC DNA]</scope>
    <source>
        <strain evidence="2 3">2789STDY5834858</strain>
    </source>
</reference>
<feature type="transmembrane region" description="Helical" evidence="1">
    <location>
        <begin position="217"/>
        <end position="236"/>
    </location>
</feature>